<dbReference type="Gene3D" id="3.90.1150.10">
    <property type="entry name" value="Aspartate Aminotransferase, domain 1"/>
    <property type="match status" value="1"/>
</dbReference>
<protein>
    <recommendedName>
        <fullName evidence="3">Alliinase C-terminal domain-containing protein</fullName>
    </recommendedName>
</protein>
<sequence length="407" mass="44398">MFEAYWDAHKGNCVQLTFANERLSYFVKSKANNNGLWFVFEGLDDAIRDLHRLVGNAVVEDRHILVGTGSTQLFQAAAFALSKHQKIDASTAVVAEAPYYSCYPRAIEYYESRILHWAGDAKKYVSSSKESYIEIVTSPNNPCGAPRQAAVVDNGLGSNAAGFLVHDLAYYWPTFTPISAAADHDIMLFTLSKCTGHGGSRIGWAIVKELAIAQKMAQFIELNTIGVSQDAQVRATGLIRAIMKGYNSNSQLIKSLGPLDAAPAADHLVQPAAVAAAKDSGHDEELLLLQDLIPERQFFHFGKAMMEARWKGVRAALAGNQSVTVQDPSAPAHCTFMGTTSTTYPAFIWLKSIKEPAEDCQRFLKSKLGILARAGEAFGVSNQYARVSLVGRESEVAVLLHRLAALK</sequence>
<dbReference type="Proteomes" id="UP001497444">
    <property type="component" value="Chromosome 11"/>
</dbReference>
<dbReference type="InterPro" id="IPR050478">
    <property type="entry name" value="Ethylene_sulfur-biosynth"/>
</dbReference>
<evidence type="ECO:0000259" key="3">
    <source>
        <dbReference type="Pfam" id="PF04864"/>
    </source>
</evidence>
<evidence type="ECO:0000313" key="5">
    <source>
        <dbReference type="Proteomes" id="UP001497444"/>
    </source>
</evidence>
<feature type="domain" description="Alliinase C-terminal" evidence="3">
    <location>
        <begin position="1"/>
        <end position="250"/>
    </location>
</feature>
<dbReference type="InterPro" id="IPR015421">
    <property type="entry name" value="PyrdxlP-dep_Trfase_major"/>
</dbReference>
<accession>A0ABP0VV81</accession>
<evidence type="ECO:0000256" key="1">
    <source>
        <dbReference type="ARBA" id="ARBA00006312"/>
    </source>
</evidence>
<dbReference type="EMBL" id="OZ020106">
    <property type="protein sequence ID" value="CAK9257836.1"/>
    <property type="molecule type" value="Genomic_DNA"/>
</dbReference>
<dbReference type="Pfam" id="PF04864">
    <property type="entry name" value="Alliinase_C"/>
    <property type="match status" value="2"/>
</dbReference>
<evidence type="ECO:0000313" key="4">
    <source>
        <dbReference type="EMBL" id="CAK9257836.1"/>
    </source>
</evidence>
<comment type="similarity">
    <text evidence="1">Belongs to the alliinase family.</text>
</comment>
<dbReference type="Gene3D" id="3.40.640.10">
    <property type="entry name" value="Type I PLP-dependent aspartate aminotransferase-like (Major domain)"/>
    <property type="match status" value="1"/>
</dbReference>
<name>A0ABP0VV81_9BRYO</name>
<dbReference type="InterPro" id="IPR015424">
    <property type="entry name" value="PyrdxlP-dep_Trfase"/>
</dbReference>
<organism evidence="4 5">
    <name type="scientific">Sphagnum jensenii</name>
    <dbReference type="NCBI Taxonomy" id="128206"/>
    <lineage>
        <taxon>Eukaryota</taxon>
        <taxon>Viridiplantae</taxon>
        <taxon>Streptophyta</taxon>
        <taxon>Embryophyta</taxon>
        <taxon>Bryophyta</taxon>
        <taxon>Sphagnophytina</taxon>
        <taxon>Sphagnopsida</taxon>
        <taxon>Sphagnales</taxon>
        <taxon>Sphagnaceae</taxon>
        <taxon>Sphagnum</taxon>
    </lineage>
</organism>
<evidence type="ECO:0000256" key="2">
    <source>
        <dbReference type="ARBA" id="ARBA00022898"/>
    </source>
</evidence>
<dbReference type="PANTHER" id="PTHR43795:SF22">
    <property type="entry name" value="TRYPTOPHAN AMINOTRANSFERASE-RELATED PROTEIN 2"/>
    <property type="match status" value="1"/>
</dbReference>
<dbReference type="InterPro" id="IPR015422">
    <property type="entry name" value="PyrdxlP-dep_Trfase_small"/>
</dbReference>
<feature type="domain" description="Alliinase C-terminal" evidence="3">
    <location>
        <begin position="296"/>
        <end position="406"/>
    </location>
</feature>
<reference evidence="4" key="1">
    <citation type="submission" date="2024-02" db="EMBL/GenBank/DDBJ databases">
        <authorList>
            <consortium name="ELIXIR-Norway"/>
            <consortium name="Elixir Norway"/>
        </authorList>
    </citation>
    <scope>NUCLEOTIDE SEQUENCE</scope>
</reference>
<dbReference type="SUPFAM" id="SSF53383">
    <property type="entry name" value="PLP-dependent transferases"/>
    <property type="match status" value="1"/>
</dbReference>
<gene>
    <name evidence="4" type="ORF">CSSPJE1EN1_LOCUS3314</name>
</gene>
<dbReference type="InterPro" id="IPR006948">
    <property type="entry name" value="Alliinase_C"/>
</dbReference>
<dbReference type="PANTHER" id="PTHR43795">
    <property type="entry name" value="BIFUNCTIONAL ASPARTATE AMINOTRANSFERASE AND GLUTAMATE/ASPARTATE-PREPHENATE AMINOTRANSFERASE-RELATED"/>
    <property type="match status" value="1"/>
</dbReference>
<proteinExistence type="inferred from homology"/>
<keyword evidence="2" id="KW-0663">Pyridoxal phosphate</keyword>
<keyword evidence="5" id="KW-1185">Reference proteome</keyword>
<dbReference type="CDD" id="cd00609">
    <property type="entry name" value="AAT_like"/>
    <property type="match status" value="1"/>
</dbReference>